<name>A0A1M6X0B2_9GAMM</name>
<dbReference type="EMBL" id="FRBQ01000001">
    <property type="protein sequence ID" value="SHK99408.1"/>
    <property type="molecule type" value="Genomic_DNA"/>
</dbReference>
<gene>
    <name evidence="2" type="ORF">SAMN05216288_0787</name>
</gene>
<evidence type="ECO:0000256" key="1">
    <source>
        <dbReference type="SAM" id="Phobius"/>
    </source>
</evidence>
<keyword evidence="3" id="KW-1185">Reference proteome</keyword>
<dbReference type="Pfam" id="PF06611">
    <property type="entry name" value="DUF1145"/>
    <property type="match status" value="1"/>
</dbReference>
<accession>A0A1M6X0B2</accession>
<keyword evidence="1" id="KW-0812">Transmembrane</keyword>
<feature type="transmembrane region" description="Helical" evidence="1">
    <location>
        <begin position="31"/>
        <end position="53"/>
    </location>
</feature>
<dbReference type="STRING" id="1220495.SAMN05216288_0787"/>
<evidence type="ECO:0000313" key="2">
    <source>
        <dbReference type="EMBL" id="SHK99408.1"/>
    </source>
</evidence>
<dbReference type="RefSeq" id="WP_073261484.1">
    <property type="nucleotide sequence ID" value="NZ_FRBQ01000001.1"/>
</dbReference>
<organism evidence="2 3">
    <name type="scientific">Phytopseudomonas punonensis</name>
    <dbReference type="NCBI Taxonomy" id="1220495"/>
    <lineage>
        <taxon>Bacteria</taxon>
        <taxon>Pseudomonadati</taxon>
        <taxon>Pseudomonadota</taxon>
        <taxon>Gammaproteobacteria</taxon>
        <taxon>Pseudomonadales</taxon>
        <taxon>Pseudomonadaceae</taxon>
        <taxon>Phytopseudomonas</taxon>
    </lineage>
</organism>
<keyword evidence="1" id="KW-0472">Membrane</keyword>
<keyword evidence="1" id="KW-1133">Transmembrane helix</keyword>
<reference evidence="3" key="1">
    <citation type="submission" date="2016-11" db="EMBL/GenBank/DDBJ databases">
        <authorList>
            <person name="Varghese N."/>
            <person name="Submissions S."/>
        </authorList>
    </citation>
    <scope>NUCLEOTIDE SEQUENCE [LARGE SCALE GENOMIC DNA]</scope>
    <source>
        <strain evidence="3">CECT 8089</strain>
    </source>
</reference>
<evidence type="ECO:0000313" key="3">
    <source>
        <dbReference type="Proteomes" id="UP000184305"/>
    </source>
</evidence>
<dbReference type="PANTHER" id="PTHR38775">
    <property type="entry name" value="INNER MEMBRANE PROTEIN-RELATED"/>
    <property type="match status" value="1"/>
</dbReference>
<dbReference type="PANTHER" id="PTHR38775:SF1">
    <property type="entry name" value="INNER MEMBRANE PROTEIN"/>
    <property type="match status" value="1"/>
</dbReference>
<dbReference type="InterPro" id="IPR009525">
    <property type="entry name" value="DUF1145"/>
</dbReference>
<dbReference type="Proteomes" id="UP000184305">
    <property type="component" value="Unassembled WGS sequence"/>
</dbReference>
<dbReference type="AlphaFoldDB" id="A0A1M6X0B2"/>
<proteinExistence type="predicted"/>
<protein>
    <submittedName>
        <fullName evidence="2">Putative membrane protein</fullName>
    </submittedName>
</protein>
<sequence length="101" mass="10894">MKTIAGLGKLLATLFWCVVLANPITPYAQPFGQLLALAGVLLFGLHLVELALFSSVLRAQPRMGAERAKVLAFGMFHIWSLTRTEVVVQPVVTEEGVVCAS</sequence>